<evidence type="ECO:0000256" key="4">
    <source>
        <dbReference type="ARBA" id="ARBA00023125"/>
    </source>
</evidence>
<evidence type="ECO:0000256" key="1">
    <source>
        <dbReference type="ARBA" id="ARBA00003283"/>
    </source>
</evidence>
<dbReference type="Pfam" id="PF02899">
    <property type="entry name" value="Phage_int_SAM_1"/>
    <property type="match status" value="1"/>
</dbReference>
<accession>N2A8S5</accession>
<sequence length="304" mass="35075">MGTGIREKIFEYITSLQSRNIAQNTILSYRRDLLRMADYLESMQLYETTDLRARGRQHLQDYIRQMEQERKRPATIARAAASIKSFFRYLEQDGSLAQNPAERLKVPRVEKDIPYILTQQEVVKLLRQPEGDSPKAVRDRAMLELLYATGIRVSELIEMETEDLNLAMEYLLCRQGMKERVVPFGKIAKKSLEEYLEKARPALVKDADCTKLFTNLSGRKMSRQGFWKLVKQYAKSAGIEGEITPHTLRHSFAAHLVHNGADLYAVQEMMGYADLSAAQVYAKMHHVSVREEYTKAHPREKNSD</sequence>
<dbReference type="InterPro" id="IPR010998">
    <property type="entry name" value="Integrase_recombinase_N"/>
</dbReference>
<dbReference type="AlphaFoldDB" id="N2A8S5"/>
<dbReference type="Gene3D" id="1.10.150.130">
    <property type="match status" value="1"/>
</dbReference>
<dbReference type="GO" id="GO:0006310">
    <property type="term" value="P:DNA recombination"/>
    <property type="evidence" value="ECO:0007669"/>
    <property type="project" value="UniProtKB-KW"/>
</dbReference>
<protein>
    <recommendedName>
        <fullName evidence="11">Tyrosine recombinase XerC</fullName>
    </recommendedName>
</protein>
<evidence type="ECO:0000259" key="8">
    <source>
        <dbReference type="PROSITE" id="PS51900"/>
    </source>
</evidence>
<evidence type="ECO:0000256" key="6">
    <source>
        <dbReference type="PROSITE-ProRule" id="PRU01248"/>
    </source>
</evidence>
<comment type="similarity">
    <text evidence="2">Belongs to the 'phage' integrase family.</text>
</comment>
<dbReference type="PANTHER" id="PTHR30349:SF81">
    <property type="entry name" value="TYROSINE RECOMBINASE XERC"/>
    <property type="match status" value="1"/>
</dbReference>
<keyword evidence="5" id="KW-0233">DNA recombination</keyword>
<dbReference type="STRING" id="1235802.C823_04856"/>
<dbReference type="NCBIfam" id="NF001399">
    <property type="entry name" value="PRK00283.1"/>
    <property type="match status" value="1"/>
</dbReference>
<comment type="function">
    <text evidence="1">Site-specific tyrosine recombinase, which acts by catalyzing the cutting and rejoining of the recombining DNA molecules.</text>
</comment>
<gene>
    <name evidence="9" type="ORF">C823_04856</name>
</gene>
<dbReference type="PROSITE" id="PS51900">
    <property type="entry name" value="CB"/>
    <property type="match status" value="1"/>
</dbReference>
<evidence type="ECO:0000259" key="7">
    <source>
        <dbReference type="PROSITE" id="PS51898"/>
    </source>
</evidence>
<organism evidence="9 10">
    <name type="scientific">Eubacterium plexicaudatum ASF492</name>
    <dbReference type="NCBI Taxonomy" id="1235802"/>
    <lineage>
        <taxon>Bacteria</taxon>
        <taxon>Bacillati</taxon>
        <taxon>Bacillota</taxon>
        <taxon>Clostridia</taxon>
        <taxon>Eubacteriales</taxon>
        <taxon>Eubacteriaceae</taxon>
        <taxon>Eubacterium</taxon>
    </lineage>
</organism>
<dbReference type="InterPro" id="IPR004107">
    <property type="entry name" value="Integrase_SAM-like_N"/>
</dbReference>
<dbReference type="HOGENOM" id="CLU_027562_9_0_9"/>
<dbReference type="Proteomes" id="UP000012589">
    <property type="component" value="Unassembled WGS sequence"/>
</dbReference>
<keyword evidence="4 6" id="KW-0238">DNA-binding</keyword>
<dbReference type="Gene3D" id="1.10.443.10">
    <property type="entry name" value="Intergrase catalytic core"/>
    <property type="match status" value="1"/>
</dbReference>
<evidence type="ECO:0000256" key="3">
    <source>
        <dbReference type="ARBA" id="ARBA00022908"/>
    </source>
</evidence>
<evidence type="ECO:0000313" key="9">
    <source>
        <dbReference type="EMBL" id="EMZ20739.1"/>
    </source>
</evidence>
<keyword evidence="3" id="KW-0229">DNA integration</keyword>
<evidence type="ECO:0000313" key="10">
    <source>
        <dbReference type="Proteomes" id="UP000012589"/>
    </source>
</evidence>
<feature type="domain" description="Tyr recombinase" evidence="7">
    <location>
        <begin position="112"/>
        <end position="294"/>
    </location>
</feature>
<dbReference type="EMBL" id="AQFT01000140">
    <property type="protein sequence ID" value="EMZ20739.1"/>
    <property type="molecule type" value="Genomic_DNA"/>
</dbReference>
<evidence type="ECO:0000256" key="2">
    <source>
        <dbReference type="ARBA" id="ARBA00008857"/>
    </source>
</evidence>
<evidence type="ECO:0000256" key="5">
    <source>
        <dbReference type="ARBA" id="ARBA00023172"/>
    </source>
</evidence>
<dbReference type="PATRIC" id="fig|1235802.3.peg.5116"/>
<dbReference type="PROSITE" id="PS51898">
    <property type="entry name" value="TYR_RECOMBINASE"/>
    <property type="match status" value="1"/>
</dbReference>
<dbReference type="SUPFAM" id="SSF56349">
    <property type="entry name" value="DNA breaking-rejoining enzymes"/>
    <property type="match status" value="1"/>
</dbReference>
<dbReference type="Pfam" id="PF00589">
    <property type="entry name" value="Phage_integrase"/>
    <property type="match status" value="1"/>
</dbReference>
<reference evidence="9 10" key="1">
    <citation type="journal article" date="2014" name="Genome Announc.">
        <title>Draft genome sequences of the altered schaedler flora, a defined bacterial community from gnotobiotic mice.</title>
        <authorList>
            <person name="Wannemuehler M.J."/>
            <person name="Overstreet A.M."/>
            <person name="Ward D.V."/>
            <person name="Phillips G.J."/>
        </authorList>
    </citation>
    <scope>NUCLEOTIDE SEQUENCE [LARGE SCALE GENOMIC DNA]</scope>
    <source>
        <strain evidence="9 10">ASF492</strain>
    </source>
</reference>
<dbReference type="InterPro" id="IPR013762">
    <property type="entry name" value="Integrase-like_cat_sf"/>
</dbReference>
<dbReference type="CDD" id="cd00798">
    <property type="entry name" value="INT_XerDC_C"/>
    <property type="match status" value="1"/>
</dbReference>
<dbReference type="GO" id="GO:0015074">
    <property type="term" value="P:DNA integration"/>
    <property type="evidence" value="ECO:0007669"/>
    <property type="project" value="UniProtKB-KW"/>
</dbReference>
<dbReference type="InterPro" id="IPR050090">
    <property type="entry name" value="Tyrosine_recombinase_XerCD"/>
</dbReference>
<dbReference type="eggNOG" id="COG4974">
    <property type="taxonomic scope" value="Bacteria"/>
</dbReference>
<proteinExistence type="inferred from homology"/>
<evidence type="ECO:0008006" key="11">
    <source>
        <dbReference type="Google" id="ProtNLM"/>
    </source>
</evidence>
<dbReference type="PANTHER" id="PTHR30349">
    <property type="entry name" value="PHAGE INTEGRASE-RELATED"/>
    <property type="match status" value="1"/>
</dbReference>
<keyword evidence="10" id="KW-1185">Reference proteome</keyword>
<dbReference type="InterPro" id="IPR002104">
    <property type="entry name" value="Integrase_catalytic"/>
</dbReference>
<comment type="caution">
    <text evidence="9">The sequence shown here is derived from an EMBL/GenBank/DDBJ whole genome shotgun (WGS) entry which is preliminary data.</text>
</comment>
<dbReference type="GO" id="GO:0003677">
    <property type="term" value="F:DNA binding"/>
    <property type="evidence" value="ECO:0007669"/>
    <property type="project" value="UniProtKB-UniRule"/>
</dbReference>
<dbReference type="InterPro" id="IPR011010">
    <property type="entry name" value="DNA_brk_join_enz"/>
</dbReference>
<dbReference type="InterPro" id="IPR044068">
    <property type="entry name" value="CB"/>
</dbReference>
<name>N2A8S5_9FIRM</name>
<feature type="domain" description="Core-binding (CB)" evidence="8">
    <location>
        <begin position="3"/>
        <end position="91"/>
    </location>
</feature>